<dbReference type="GO" id="GO:0005737">
    <property type="term" value="C:cytoplasm"/>
    <property type="evidence" value="ECO:0007669"/>
    <property type="project" value="UniProtKB-SubCell"/>
</dbReference>
<dbReference type="Pfam" id="PF00270">
    <property type="entry name" value="DEAD"/>
    <property type="match status" value="1"/>
</dbReference>
<protein>
    <recommendedName>
        <fullName evidence="12 13">Transcription-repair-coupling factor</fullName>
        <shortName evidence="13">TRCF</shortName>
        <ecNumber evidence="13">3.6.4.-</ecNumber>
    </recommendedName>
</protein>
<dbReference type="InterPro" id="IPR003711">
    <property type="entry name" value="CarD-like/TRCF_RID"/>
</dbReference>
<evidence type="ECO:0000256" key="9">
    <source>
        <dbReference type="ARBA" id="ARBA00023204"/>
    </source>
</evidence>
<dbReference type="Proteomes" id="UP000250928">
    <property type="component" value="Unassembled WGS sequence"/>
</dbReference>
<dbReference type="PROSITE" id="PS51192">
    <property type="entry name" value="HELICASE_ATP_BIND_1"/>
    <property type="match status" value="1"/>
</dbReference>
<dbReference type="Gene3D" id="3.90.1150.50">
    <property type="entry name" value="Transcription-repair-coupling factor, D7 domain"/>
    <property type="match status" value="1"/>
</dbReference>
<dbReference type="Gene3D" id="2.40.10.170">
    <property type="match status" value="1"/>
</dbReference>
<dbReference type="PROSITE" id="PS51194">
    <property type="entry name" value="HELICASE_CTER"/>
    <property type="match status" value="1"/>
</dbReference>
<dbReference type="Gene3D" id="3.40.50.11180">
    <property type="match status" value="1"/>
</dbReference>
<evidence type="ECO:0000256" key="11">
    <source>
        <dbReference type="ARBA" id="ARBA00061399"/>
    </source>
</evidence>
<name>A0A6N4DN23_9GAMM</name>
<dbReference type="InterPro" id="IPR048635">
    <property type="entry name" value="MFD_D3"/>
</dbReference>
<dbReference type="InterPro" id="IPR037235">
    <property type="entry name" value="TRCF-like_C_D7"/>
</dbReference>
<keyword evidence="8 13" id="KW-0238">DNA-binding</keyword>
<dbReference type="InterPro" id="IPR014001">
    <property type="entry name" value="Helicase_ATP-bd"/>
</dbReference>
<keyword evidence="5 13" id="KW-0378">Hydrolase</keyword>
<evidence type="ECO:0000256" key="12">
    <source>
        <dbReference type="ARBA" id="ARBA00070128"/>
    </source>
</evidence>
<dbReference type="GO" id="GO:0000716">
    <property type="term" value="P:transcription-coupled nucleotide-excision repair, DNA damage recognition"/>
    <property type="evidence" value="ECO:0007669"/>
    <property type="project" value="UniProtKB-UniRule"/>
</dbReference>
<dbReference type="FunFam" id="3.40.50.300:FF:000300">
    <property type="entry name" value="Transcription-repair-coupling factor"/>
    <property type="match status" value="1"/>
</dbReference>
<dbReference type="SMART" id="SM00490">
    <property type="entry name" value="HELICc"/>
    <property type="match status" value="1"/>
</dbReference>
<dbReference type="Pfam" id="PF02559">
    <property type="entry name" value="CarD_TRCF_RID"/>
    <property type="match status" value="1"/>
</dbReference>
<dbReference type="FunFam" id="3.40.50.300:FF:000546">
    <property type="entry name" value="Transcription-repair-coupling factor"/>
    <property type="match status" value="1"/>
</dbReference>
<evidence type="ECO:0000256" key="5">
    <source>
        <dbReference type="ARBA" id="ARBA00022801"/>
    </source>
</evidence>
<dbReference type="Pfam" id="PF17757">
    <property type="entry name" value="UvrB_inter"/>
    <property type="match status" value="1"/>
</dbReference>
<reference evidence="16 17" key="1">
    <citation type="submission" date="2018-01" db="EMBL/GenBank/DDBJ databases">
        <title>Novel co-symbiosis in the lucinid bivalve Phacoides pectinatus.</title>
        <authorList>
            <person name="Lim S.J."/>
            <person name="Davis B.G."/>
            <person name="Gill D.E."/>
            <person name="Engel A.S."/>
            <person name="Anderson L.C."/>
            <person name="Campbell B.J."/>
        </authorList>
    </citation>
    <scope>NUCLEOTIDE SEQUENCE [LARGE SCALE GENOMIC DNA]</scope>
    <source>
        <strain evidence="16">N3_P5</strain>
    </source>
</reference>
<keyword evidence="4 13" id="KW-0227">DNA damage</keyword>
<dbReference type="SUPFAM" id="SSF52540">
    <property type="entry name" value="P-loop containing nucleoside triphosphate hydrolases"/>
    <property type="match status" value="4"/>
</dbReference>
<dbReference type="InterPro" id="IPR036101">
    <property type="entry name" value="CarD-like/TRCF_RID_sf"/>
</dbReference>
<dbReference type="NCBIfam" id="TIGR00580">
    <property type="entry name" value="mfd"/>
    <property type="match status" value="1"/>
</dbReference>
<comment type="caution">
    <text evidence="16">The sequence shown here is derived from an EMBL/GenBank/DDBJ whole genome shotgun (WGS) entry which is preliminary data.</text>
</comment>
<dbReference type="SMART" id="SM00487">
    <property type="entry name" value="DEXDc"/>
    <property type="match status" value="1"/>
</dbReference>
<dbReference type="CDD" id="cd17991">
    <property type="entry name" value="DEXHc_TRCF"/>
    <property type="match status" value="1"/>
</dbReference>
<evidence type="ECO:0000313" key="16">
    <source>
        <dbReference type="EMBL" id="PUD98395.1"/>
    </source>
</evidence>
<evidence type="ECO:0000256" key="4">
    <source>
        <dbReference type="ARBA" id="ARBA00022763"/>
    </source>
</evidence>
<gene>
    <name evidence="13" type="primary">mfd</name>
    <name evidence="16" type="ORF">C3L24_12860</name>
</gene>
<dbReference type="GO" id="GO:0005524">
    <property type="term" value="F:ATP binding"/>
    <property type="evidence" value="ECO:0007669"/>
    <property type="project" value="UniProtKB-UniRule"/>
</dbReference>
<dbReference type="InterPro" id="IPR011545">
    <property type="entry name" value="DEAD/DEAH_box_helicase_dom"/>
</dbReference>
<feature type="domain" description="Helicase ATP-binding" evidence="14">
    <location>
        <begin position="629"/>
        <end position="790"/>
    </location>
</feature>
<evidence type="ECO:0000313" key="17">
    <source>
        <dbReference type="Proteomes" id="UP000250928"/>
    </source>
</evidence>
<dbReference type="EC" id="3.6.4.-" evidence="13"/>
<dbReference type="HAMAP" id="MF_00969">
    <property type="entry name" value="TRCF"/>
    <property type="match status" value="1"/>
</dbReference>
<comment type="subcellular location">
    <subcellularLocation>
        <location evidence="1 13">Cytoplasm</location>
    </subcellularLocation>
</comment>
<dbReference type="SUPFAM" id="SSF143517">
    <property type="entry name" value="TRCF domain-like"/>
    <property type="match status" value="1"/>
</dbReference>
<comment type="similarity">
    <text evidence="10 13">In the N-terminal section; belongs to the UvrB family.</text>
</comment>
<dbReference type="EMBL" id="PQCO01000308">
    <property type="protein sequence ID" value="PUD98395.1"/>
    <property type="molecule type" value="Genomic_DNA"/>
</dbReference>
<dbReference type="Gene3D" id="3.40.50.11140">
    <property type="match status" value="1"/>
</dbReference>
<dbReference type="Pfam" id="PF21132">
    <property type="entry name" value="MFD_D3"/>
    <property type="match status" value="1"/>
</dbReference>
<dbReference type="Pfam" id="PF03461">
    <property type="entry name" value="TRCF"/>
    <property type="match status" value="1"/>
</dbReference>
<dbReference type="PANTHER" id="PTHR47964">
    <property type="entry name" value="ATP-DEPENDENT DNA HELICASE HOMOLOG RECG, CHLOROPLASTIC"/>
    <property type="match status" value="1"/>
</dbReference>
<evidence type="ECO:0000256" key="1">
    <source>
        <dbReference type="ARBA" id="ARBA00004496"/>
    </source>
</evidence>
<evidence type="ECO:0000256" key="2">
    <source>
        <dbReference type="ARBA" id="ARBA00022490"/>
    </source>
</evidence>
<evidence type="ECO:0000256" key="3">
    <source>
        <dbReference type="ARBA" id="ARBA00022741"/>
    </source>
</evidence>
<evidence type="ECO:0000256" key="13">
    <source>
        <dbReference type="HAMAP-Rule" id="MF_00969"/>
    </source>
</evidence>
<evidence type="ECO:0000256" key="8">
    <source>
        <dbReference type="ARBA" id="ARBA00023125"/>
    </source>
</evidence>
<feature type="domain" description="Helicase C-terminal" evidence="15">
    <location>
        <begin position="807"/>
        <end position="965"/>
    </location>
</feature>
<proteinExistence type="inferred from homology"/>
<dbReference type="Gene3D" id="3.30.2060.10">
    <property type="entry name" value="Penicillin-binding protein 1b domain"/>
    <property type="match status" value="1"/>
</dbReference>
<comment type="function">
    <text evidence="13">Couples transcription and DNA repair by recognizing RNA polymerase (RNAP) stalled at DNA lesions. Mediates ATP-dependent release of RNAP and its truncated transcript from the DNA, and recruitment of nucleotide excision repair machinery to the damaged site.</text>
</comment>
<dbReference type="SMART" id="SM01058">
    <property type="entry name" value="CarD_TRCF"/>
    <property type="match status" value="1"/>
</dbReference>
<evidence type="ECO:0000259" key="15">
    <source>
        <dbReference type="PROSITE" id="PS51194"/>
    </source>
</evidence>
<dbReference type="Gene3D" id="3.40.50.300">
    <property type="entry name" value="P-loop containing nucleotide triphosphate hydrolases"/>
    <property type="match status" value="2"/>
</dbReference>
<dbReference type="Pfam" id="PF00271">
    <property type="entry name" value="Helicase_C"/>
    <property type="match status" value="1"/>
</dbReference>
<dbReference type="InterPro" id="IPR004576">
    <property type="entry name" value="Mfd"/>
</dbReference>
<keyword evidence="9 13" id="KW-0234">DNA repair</keyword>
<dbReference type="PANTHER" id="PTHR47964:SF1">
    <property type="entry name" value="ATP-DEPENDENT DNA HELICASE HOMOLOG RECG, CHLOROPLASTIC"/>
    <property type="match status" value="1"/>
</dbReference>
<keyword evidence="3 13" id="KW-0547">Nucleotide-binding</keyword>
<dbReference type="InterPro" id="IPR041471">
    <property type="entry name" value="UvrB_inter"/>
</dbReference>
<dbReference type="GO" id="GO:0006355">
    <property type="term" value="P:regulation of DNA-templated transcription"/>
    <property type="evidence" value="ECO:0007669"/>
    <property type="project" value="UniProtKB-UniRule"/>
</dbReference>
<keyword evidence="7 13" id="KW-0067">ATP-binding</keyword>
<dbReference type="InterPro" id="IPR027417">
    <property type="entry name" value="P-loop_NTPase"/>
</dbReference>
<keyword evidence="2 13" id="KW-0963">Cytoplasm</keyword>
<dbReference type="GO" id="GO:0003678">
    <property type="term" value="F:DNA helicase activity"/>
    <property type="evidence" value="ECO:0007669"/>
    <property type="project" value="TreeGrafter"/>
</dbReference>
<dbReference type="NCBIfam" id="NF007966">
    <property type="entry name" value="PRK10689.1"/>
    <property type="match status" value="1"/>
</dbReference>
<accession>A0A6N4DN23</accession>
<evidence type="ECO:0000259" key="14">
    <source>
        <dbReference type="PROSITE" id="PS51192"/>
    </source>
</evidence>
<comment type="similarity">
    <text evidence="11 13">In the C-terminal section; belongs to the helicase family. RecG subfamily.</text>
</comment>
<organism evidence="16 17">
    <name type="scientific">Candidatus Sedimenticola endophacoides</name>
    <dbReference type="NCBI Taxonomy" id="2548426"/>
    <lineage>
        <taxon>Bacteria</taxon>
        <taxon>Pseudomonadati</taxon>
        <taxon>Pseudomonadota</taxon>
        <taxon>Gammaproteobacteria</taxon>
        <taxon>Chromatiales</taxon>
        <taxon>Sedimenticolaceae</taxon>
        <taxon>Sedimenticola</taxon>
    </lineage>
</organism>
<sequence length="1160" mass="129671">MPEALTPASPLSPPLPSTAEQRLQWGRLYGTSDALCIASAAERFGGLILVLAGDVRQARELESAVRFFLGHGEVPVLSFPDWETLPYDVFSPLPELISQRLLTLYRLGDIRRGVLIVPLSTLLQRLPPKAYLDANTLLLEVGEEMPLEPMRRRLEQAGYQCVSQVIAHGEFAVRGALLDLFPMGSSLPYRIDLFDDEIETIRTFDPETQRTIDRVQRIQMLPAREFPLDEAGITRFRQAYRNAFEGDPQASLIYREVSAGNAPGGLEYYLPLFFGQTASLFEFLPQQRLTLRFADTRERADGFLSQVGERYEQRRHDTERPILPPQRLYLSADELGAAINQGQSVLLQHHEIEARGKGFSAAHNFTTRGLPPLSFQPRTADPAAALKGYIDGFAGRILLVADSAGRREQLRETLGGFGIRPVPVENWSAFLAIDHPLCLAVAPIERGLWLEDDGIAVITETQLLGERVRQARRGRTASRDADQVVRNLTELHVGAPVVHEDHGVGRYLGLQALEVGGIQTEFLTLEYARGDKLYVPVSSLHLISRYAGASPENAPLHRLGGEQWERIKRKAAEQVRDVAAELLEIHARRAAHQGHAFPPVDDEYASFSASFEFEETPDQQQAITAVIDDLTSPRPMDRVVCGDVGFGKTEVAMRAAFTAVQGNRQVVVLVPTTLLAQQHYDNFSDRFADWPVKVASLSRFGTGKQHKKVLDGLADGTIDIVVGTHKLLRGAIHYKDLGLVIIDEEHRFGVRDKEKLKALRSEVDLLTLTATPIPRTLNMAMSGMRDLSIIATPPVARHPIKTFINQWNDGLIVEACQREIKRGGQVYFLHNEVSTIDNTAARLERLLPGARIRAAHGQMRERELESIMRDFYHQRFNILVCTTIIESGIDVPSANTIIINRADKLGLAQLHQLRGRVGRSHHRAYAYLITPPWNNLTQDAKKRLEAIESLEDLGAGFTLATHDLEIRGAGELLGEGQSGQIQEIGFSLYSELLERAVRALKAGEQPSLDRPLDHGAEIDLQMPALLPGDYLPDVHSRLVLYKRIASAESEEELRELQVEVIDRFGLMPEPVKALFGITALKLKARPMGVRKIEAGPAGGRILFHGEPKIDPTHIIRLIQSRPREYRLDGEQRLRFNRPMERRETRIEQVSQLLDELCGRA</sequence>
<dbReference type="GO" id="GO:0003684">
    <property type="term" value="F:damaged DNA binding"/>
    <property type="evidence" value="ECO:0007669"/>
    <property type="project" value="InterPro"/>
</dbReference>
<dbReference type="InterPro" id="IPR047112">
    <property type="entry name" value="RecG/Mfd"/>
</dbReference>
<evidence type="ECO:0000256" key="7">
    <source>
        <dbReference type="ARBA" id="ARBA00022840"/>
    </source>
</evidence>
<evidence type="ECO:0000256" key="10">
    <source>
        <dbReference type="ARBA" id="ARBA00061104"/>
    </source>
</evidence>
<dbReference type="GO" id="GO:0016787">
    <property type="term" value="F:hydrolase activity"/>
    <property type="evidence" value="ECO:0007669"/>
    <property type="project" value="UniProtKB-KW"/>
</dbReference>
<dbReference type="SUPFAM" id="SSF141259">
    <property type="entry name" value="CarD-like"/>
    <property type="match status" value="1"/>
</dbReference>
<keyword evidence="6" id="KW-0347">Helicase</keyword>
<evidence type="ECO:0000256" key="6">
    <source>
        <dbReference type="ARBA" id="ARBA00022806"/>
    </source>
</evidence>
<dbReference type="SMART" id="SM00982">
    <property type="entry name" value="TRCF"/>
    <property type="match status" value="1"/>
</dbReference>
<dbReference type="AlphaFoldDB" id="A0A6N4DN23"/>
<dbReference type="InterPro" id="IPR005118">
    <property type="entry name" value="TRCF_C"/>
</dbReference>
<dbReference type="InterPro" id="IPR001650">
    <property type="entry name" value="Helicase_C-like"/>
</dbReference>